<sequence length="223" mass="24668">MKILGVEFERYGELHYLSVAGDADDFRVGDDVLYPTSGGPEVARVVWRGEYAVEGFPECLGHASAEDLARDVRNREDRERAKATAIDLIERHGLPMKVLGVDLIDRSEDFDRMYAIYYTAPRRVDFRALVPDLAYTLNARIDLRQVGSRDAAQLTGGVGRCGRQLCCVSFLPVLEPISLRTLDSRSAAMPATGVCGRLLCCLRYEDSPMCDASSCPVAENLKS</sequence>
<evidence type="ECO:0000313" key="3">
    <source>
        <dbReference type="Proteomes" id="UP000014417"/>
    </source>
</evidence>
<dbReference type="GO" id="GO:0005737">
    <property type="term" value="C:cytoplasm"/>
    <property type="evidence" value="ECO:0007669"/>
    <property type="project" value="TreeGrafter"/>
</dbReference>
<dbReference type="PATRIC" id="fig|883161.3.peg.1919"/>
<dbReference type="STRING" id="883161.HMPREF9306_01931"/>
<dbReference type="InterPro" id="IPR047767">
    <property type="entry name" value="PSP1-like"/>
</dbReference>
<proteinExistence type="predicted"/>
<dbReference type="EMBL" id="AGZR01000009">
    <property type="protein sequence ID" value="EPD32362.1"/>
    <property type="molecule type" value="Genomic_DNA"/>
</dbReference>
<reference evidence="2 3" key="1">
    <citation type="submission" date="2013-04" db="EMBL/GenBank/DDBJ databases">
        <title>The Genome Sequence of Propionimicrobium lymphophilum ACS-093-V-SCH5.</title>
        <authorList>
            <consortium name="The Broad Institute Genomics Platform"/>
            <person name="Earl A."/>
            <person name="Ward D."/>
            <person name="Feldgarden M."/>
            <person name="Gevers D."/>
            <person name="Saerens B."/>
            <person name="Vaneechoutte M."/>
            <person name="Walker B."/>
            <person name="Young S."/>
            <person name="Zeng Q."/>
            <person name="Gargeya S."/>
            <person name="Fitzgerald M."/>
            <person name="Haas B."/>
            <person name="Abouelleil A."/>
            <person name="Allen A.W."/>
            <person name="Alvarado L."/>
            <person name="Arachchi H.M."/>
            <person name="Berlin A.M."/>
            <person name="Chapman S.B."/>
            <person name="Gainer-Dewar J."/>
            <person name="Goldberg J."/>
            <person name="Griggs A."/>
            <person name="Gujja S."/>
            <person name="Hansen M."/>
            <person name="Howarth C."/>
            <person name="Imamovic A."/>
            <person name="Ireland A."/>
            <person name="Larimer J."/>
            <person name="McCowan C."/>
            <person name="Murphy C."/>
            <person name="Pearson M."/>
            <person name="Poon T.W."/>
            <person name="Priest M."/>
            <person name="Roberts A."/>
            <person name="Saif S."/>
            <person name="Shea T."/>
            <person name="Sisk P."/>
            <person name="Sykes S."/>
            <person name="Wortman J."/>
            <person name="Nusbaum C."/>
            <person name="Birren B."/>
        </authorList>
    </citation>
    <scope>NUCLEOTIDE SEQUENCE [LARGE SCALE GENOMIC DNA]</scope>
    <source>
        <strain evidence="2 3">ACS-093-V-SCH5</strain>
    </source>
</reference>
<dbReference type="AlphaFoldDB" id="S2WIB9"/>
<dbReference type="NCBIfam" id="NF041131">
    <property type="entry name" value="RicT_YaaT_fam"/>
    <property type="match status" value="1"/>
</dbReference>
<accession>S2WIB9</accession>
<organism evidence="2 3">
    <name type="scientific">Propionimicrobium lymphophilum ACS-093-V-SCH5</name>
    <dbReference type="NCBI Taxonomy" id="883161"/>
    <lineage>
        <taxon>Bacteria</taxon>
        <taxon>Bacillati</taxon>
        <taxon>Actinomycetota</taxon>
        <taxon>Actinomycetes</taxon>
        <taxon>Propionibacteriales</taxon>
        <taxon>Propionibacteriaceae</taxon>
        <taxon>Propionimicrobium</taxon>
    </lineage>
</organism>
<gene>
    <name evidence="2" type="ORF">HMPREF9306_01931</name>
</gene>
<evidence type="ECO:0000259" key="1">
    <source>
        <dbReference type="PROSITE" id="PS51411"/>
    </source>
</evidence>
<evidence type="ECO:0000313" key="2">
    <source>
        <dbReference type="EMBL" id="EPD32362.1"/>
    </source>
</evidence>
<dbReference type="OrthoDB" id="9779344at2"/>
<keyword evidence="3" id="KW-1185">Reference proteome</keyword>
<dbReference type="PANTHER" id="PTHR43830:SF3">
    <property type="entry name" value="PROTEIN PSP1"/>
    <property type="match status" value="1"/>
</dbReference>
<dbReference type="InterPro" id="IPR007557">
    <property type="entry name" value="PSP1_C"/>
</dbReference>
<dbReference type="PROSITE" id="PS51411">
    <property type="entry name" value="PSP1_C"/>
    <property type="match status" value="1"/>
</dbReference>
<feature type="domain" description="PSP1 C-terminal" evidence="1">
    <location>
        <begin position="57"/>
        <end position="146"/>
    </location>
</feature>
<dbReference type="Proteomes" id="UP000014417">
    <property type="component" value="Unassembled WGS sequence"/>
</dbReference>
<protein>
    <recommendedName>
        <fullName evidence="1">PSP1 C-terminal domain-containing protein</fullName>
    </recommendedName>
</protein>
<dbReference type="PANTHER" id="PTHR43830">
    <property type="entry name" value="PROTEIN PSP1"/>
    <property type="match status" value="1"/>
</dbReference>
<dbReference type="HOGENOM" id="CLU_033149_2_0_11"/>
<comment type="caution">
    <text evidence="2">The sequence shown here is derived from an EMBL/GenBank/DDBJ whole genome shotgun (WGS) entry which is preliminary data.</text>
</comment>
<name>S2WIB9_9ACTN</name>
<dbReference type="RefSeq" id="WP_016456737.1">
    <property type="nucleotide sequence ID" value="NZ_KE150269.1"/>
</dbReference>
<dbReference type="Pfam" id="PF04468">
    <property type="entry name" value="PSP1"/>
    <property type="match status" value="1"/>
</dbReference>